<dbReference type="EMBL" id="GBRH01258682">
    <property type="protein sequence ID" value="JAD39213.1"/>
    <property type="molecule type" value="Transcribed_RNA"/>
</dbReference>
<protein>
    <submittedName>
        <fullName evidence="1">Uncharacterized protein</fullName>
    </submittedName>
</protein>
<evidence type="ECO:0000313" key="1">
    <source>
        <dbReference type="EMBL" id="JAD39213.1"/>
    </source>
</evidence>
<name>A0A0A8ZNG4_ARUDO</name>
<reference evidence="1" key="2">
    <citation type="journal article" date="2015" name="Data Brief">
        <title>Shoot transcriptome of the giant reed, Arundo donax.</title>
        <authorList>
            <person name="Barrero R.A."/>
            <person name="Guerrero F.D."/>
            <person name="Moolhuijzen P."/>
            <person name="Goolsby J.A."/>
            <person name="Tidwell J."/>
            <person name="Bellgard S.E."/>
            <person name="Bellgard M.I."/>
        </authorList>
    </citation>
    <scope>NUCLEOTIDE SEQUENCE</scope>
    <source>
        <tissue evidence="1">Shoot tissue taken approximately 20 cm above the soil surface</tissue>
    </source>
</reference>
<proteinExistence type="predicted"/>
<reference evidence="1" key="1">
    <citation type="submission" date="2014-09" db="EMBL/GenBank/DDBJ databases">
        <authorList>
            <person name="Magalhaes I.L.F."/>
            <person name="Oliveira U."/>
            <person name="Santos F.R."/>
            <person name="Vidigal T.H.D.A."/>
            <person name="Brescovit A.D."/>
            <person name="Santos A.J."/>
        </authorList>
    </citation>
    <scope>NUCLEOTIDE SEQUENCE</scope>
    <source>
        <tissue evidence="1">Shoot tissue taken approximately 20 cm above the soil surface</tissue>
    </source>
</reference>
<accession>A0A0A8ZNG4</accession>
<organism evidence="1">
    <name type="scientific">Arundo donax</name>
    <name type="common">Giant reed</name>
    <name type="synonym">Donax arundinaceus</name>
    <dbReference type="NCBI Taxonomy" id="35708"/>
    <lineage>
        <taxon>Eukaryota</taxon>
        <taxon>Viridiplantae</taxon>
        <taxon>Streptophyta</taxon>
        <taxon>Embryophyta</taxon>
        <taxon>Tracheophyta</taxon>
        <taxon>Spermatophyta</taxon>
        <taxon>Magnoliopsida</taxon>
        <taxon>Liliopsida</taxon>
        <taxon>Poales</taxon>
        <taxon>Poaceae</taxon>
        <taxon>PACMAD clade</taxon>
        <taxon>Arundinoideae</taxon>
        <taxon>Arundineae</taxon>
        <taxon>Arundo</taxon>
    </lineage>
</organism>
<sequence length="17" mass="1832">MPTKASCLTDTSLIITH</sequence>
<dbReference type="AlphaFoldDB" id="A0A0A8ZNG4"/>